<protein>
    <submittedName>
        <fullName evidence="2">Uncharacterized protein</fullName>
    </submittedName>
</protein>
<dbReference type="EMBL" id="JAOWKZ010000001">
    <property type="protein sequence ID" value="MCV2870925.1"/>
    <property type="molecule type" value="Genomic_DNA"/>
</dbReference>
<feature type="transmembrane region" description="Helical" evidence="1">
    <location>
        <begin position="21"/>
        <end position="40"/>
    </location>
</feature>
<proteinExistence type="predicted"/>
<dbReference type="Proteomes" id="UP001652564">
    <property type="component" value="Unassembled WGS sequence"/>
</dbReference>
<keyword evidence="1" id="KW-0812">Transmembrane</keyword>
<organism evidence="2 3">
    <name type="scientific">Albidovulum litorale</name>
    <dbReference type="NCBI Taxonomy" id="2984134"/>
    <lineage>
        <taxon>Bacteria</taxon>
        <taxon>Pseudomonadati</taxon>
        <taxon>Pseudomonadota</taxon>
        <taxon>Alphaproteobacteria</taxon>
        <taxon>Rhodobacterales</taxon>
        <taxon>Paracoccaceae</taxon>
        <taxon>Albidovulum</taxon>
    </lineage>
</organism>
<evidence type="ECO:0000313" key="2">
    <source>
        <dbReference type="EMBL" id="MCV2870925.1"/>
    </source>
</evidence>
<evidence type="ECO:0000313" key="3">
    <source>
        <dbReference type="Proteomes" id="UP001652564"/>
    </source>
</evidence>
<keyword evidence="1" id="KW-0472">Membrane</keyword>
<comment type="caution">
    <text evidence="2">The sequence shown here is derived from an EMBL/GenBank/DDBJ whole genome shotgun (WGS) entry which is preliminary data.</text>
</comment>
<keyword evidence="3" id="KW-1185">Reference proteome</keyword>
<gene>
    <name evidence="2" type="ORF">OEZ71_01315</name>
</gene>
<evidence type="ECO:0000256" key="1">
    <source>
        <dbReference type="SAM" id="Phobius"/>
    </source>
</evidence>
<dbReference type="RefSeq" id="WP_263738121.1">
    <property type="nucleotide sequence ID" value="NZ_JAOWKZ010000001.1"/>
</dbReference>
<accession>A0ABT2ZIP6</accession>
<keyword evidence="1" id="KW-1133">Transmembrane helix</keyword>
<name>A0ABT2ZIP6_9RHOB</name>
<sequence>MSAQSAKIVAHGETSRLIERALRGFVVAAFLIISAFPVAGRSLEQQLAEIEEVVPGNSYTKFSPALAVQSWEMAATVAFIQRPASCNNTKLVDTRVTAVHEKVVFTSKRKLKQGRWSEIWTFDKCGKKVRVRADFKADGKGTADGEFSIAK</sequence>
<reference evidence="2 3" key="1">
    <citation type="submission" date="2022-10" db="EMBL/GenBank/DDBJ databases">
        <title>Defluviimonas sp. nov., isolated from ocean surface sediments.</title>
        <authorList>
            <person name="He W."/>
            <person name="Wang L."/>
            <person name="Zhang D.-F."/>
        </authorList>
    </citation>
    <scope>NUCLEOTIDE SEQUENCE [LARGE SCALE GENOMIC DNA]</scope>
    <source>
        <strain evidence="2 3">WL0050</strain>
    </source>
</reference>